<sequence>MFTVFTRAPFNPNEGKPVKSDVQKSVPATGPAPGKRTNDLNELVSQVLNDMSAHSWDEQYHTTLINWRKSDVNQVNCGPNHCDQRGHSTRKDSLNDLRLLENLYWYKDRHPGDTSMDAYIQRLLPTTQQEWGHTVQNKGWIYFTLLRMRDFSHDTAYWSQTLLGWATAEYKLLDPKLGLPHGGVDSSAGSDKFRLQDGYRVDHALETSLALVDAGTRFHHPEWVDAGKRGADVVIKQAYNKQYHLFGRIYILSDPRFGNNKLLDTQARMGETGQEIEALVRTGVYTHNQAYLSLAKEMLDNLQTSPLRDTTNGGFHFKLYLGPYQGYKTGHLDTSIKETRQLHVLIATHLANLVFNNRWAGLEHDLVQVATQRLFLPAPVPGFSYRVKPDGAMYPCKSCKTAPQLEDWITSEADNIALEAMQTVLSARQQLFPDA</sequence>
<reference evidence="2 3" key="1">
    <citation type="submission" date="2019-10" db="EMBL/GenBank/DDBJ databases">
        <title>Dictyobacter vulcani sp. nov., within the class Ktedonobacteria, isolated from soil of volcanic Mt. Zao.</title>
        <authorList>
            <person name="Zheng Y."/>
            <person name="Wang C.M."/>
            <person name="Sakai Y."/>
            <person name="Abe K."/>
            <person name="Yokota A."/>
            <person name="Yabe S."/>
        </authorList>
    </citation>
    <scope>NUCLEOTIDE SEQUENCE [LARGE SCALE GENOMIC DNA]</scope>
    <source>
        <strain evidence="2 3">W12</strain>
    </source>
</reference>
<dbReference type="SUPFAM" id="SSF48208">
    <property type="entry name" value="Six-hairpin glycosidases"/>
    <property type="match status" value="1"/>
</dbReference>
<dbReference type="InterPro" id="IPR008928">
    <property type="entry name" value="6-hairpin_glycosidase_sf"/>
</dbReference>
<evidence type="ECO:0000256" key="1">
    <source>
        <dbReference type="SAM" id="MobiDB-lite"/>
    </source>
</evidence>
<keyword evidence="3" id="KW-1185">Reference proteome</keyword>
<dbReference type="Proteomes" id="UP000326912">
    <property type="component" value="Unassembled WGS sequence"/>
</dbReference>
<accession>A0A5J4L0E7</accession>
<comment type="caution">
    <text evidence="2">The sequence shown here is derived from an EMBL/GenBank/DDBJ whole genome shotgun (WGS) entry which is preliminary data.</text>
</comment>
<evidence type="ECO:0000313" key="2">
    <source>
        <dbReference type="EMBL" id="GER90936.1"/>
    </source>
</evidence>
<dbReference type="GO" id="GO:0005975">
    <property type="term" value="P:carbohydrate metabolic process"/>
    <property type="evidence" value="ECO:0007669"/>
    <property type="project" value="InterPro"/>
</dbReference>
<evidence type="ECO:0008006" key="4">
    <source>
        <dbReference type="Google" id="ProtNLM"/>
    </source>
</evidence>
<name>A0A5J4L0E7_9CHLR</name>
<organism evidence="2 3">
    <name type="scientific">Dictyobacter vulcani</name>
    <dbReference type="NCBI Taxonomy" id="2607529"/>
    <lineage>
        <taxon>Bacteria</taxon>
        <taxon>Bacillati</taxon>
        <taxon>Chloroflexota</taxon>
        <taxon>Ktedonobacteria</taxon>
        <taxon>Ktedonobacterales</taxon>
        <taxon>Dictyobacteraceae</taxon>
        <taxon>Dictyobacter</taxon>
    </lineage>
</organism>
<feature type="region of interest" description="Disordered" evidence="1">
    <location>
        <begin position="1"/>
        <end position="38"/>
    </location>
</feature>
<protein>
    <recommendedName>
        <fullName evidence="4">Alginate lyase domain-containing protein</fullName>
    </recommendedName>
</protein>
<evidence type="ECO:0000313" key="3">
    <source>
        <dbReference type="Proteomes" id="UP000326912"/>
    </source>
</evidence>
<proteinExistence type="predicted"/>
<gene>
    <name evidence="2" type="ORF">KDW_50980</name>
</gene>
<dbReference type="EMBL" id="BKZW01000003">
    <property type="protein sequence ID" value="GER90936.1"/>
    <property type="molecule type" value="Genomic_DNA"/>
</dbReference>
<dbReference type="AlphaFoldDB" id="A0A5J4L0E7"/>